<dbReference type="InterPro" id="IPR008995">
    <property type="entry name" value="Mo/tungstate-bd_C_term_dom"/>
</dbReference>
<dbReference type="InterPro" id="IPR003725">
    <property type="entry name" value="ModE-bd_N"/>
</dbReference>
<dbReference type="Gene3D" id="1.10.10.10">
    <property type="entry name" value="Winged helix-like DNA-binding domain superfamily/Winged helix DNA-binding domain"/>
    <property type="match status" value="1"/>
</dbReference>
<evidence type="ECO:0000256" key="2">
    <source>
        <dbReference type="ARBA" id="ARBA00022448"/>
    </source>
</evidence>
<dbReference type="GO" id="GO:0006355">
    <property type="term" value="P:regulation of DNA-templated transcription"/>
    <property type="evidence" value="ECO:0007669"/>
    <property type="project" value="InterPro"/>
</dbReference>
<dbReference type="InterPro" id="IPR016462">
    <property type="entry name" value="ModE"/>
</dbReference>
<dbReference type="NCBIfam" id="TIGR00637">
    <property type="entry name" value="ModE_repress"/>
    <property type="match status" value="1"/>
</dbReference>
<evidence type="ECO:0000256" key="5">
    <source>
        <dbReference type="PIRNR" id="PIRNR005763"/>
    </source>
</evidence>
<dbReference type="InterPro" id="IPR005116">
    <property type="entry name" value="Transp-assoc_OB_typ1"/>
</dbReference>
<evidence type="ECO:0000256" key="3">
    <source>
        <dbReference type="ARBA" id="ARBA00022505"/>
    </source>
</evidence>
<comment type="similarity">
    <text evidence="1 5">Belongs to the ModE family.</text>
</comment>
<sequence>MNNGSFNLIRHEVMLSPEILLTLNLNQQLFTDPRRIALLKAIEQTGSLSQAAKQIGISYKTAWDAVNEINSLAPIPFLITATGGKNGGGTKLSAYAVRFIQLYDLLTQLQYNAFNILNDDNIPLDDILKITAKLSLQTSARNQIYGSVVSIETNNIAGFVKVKLNDNQTELKAYITQQSVERLKININKTVLLLIKSPLIELNDLNENQLTVQVEKIATDGHFSEISFSLPSGMILYASKLTSEVNRVKLIEGQQTTISIDPQHIIIATLV</sequence>
<keyword evidence="3 5" id="KW-0500">Molybdenum</keyword>
<accession>A0A2V4DRA8</accession>
<dbReference type="GO" id="GO:0030151">
    <property type="term" value="F:molybdenum ion binding"/>
    <property type="evidence" value="ECO:0007669"/>
    <property type="project" value="UniProtKB-UniRule"/>
</dbReference>
<feature type="domain" description="Mop" evidence="7">
    <location>
        <begin position="137"/>
        <end position="204"/>
    </location>
</feature>
<feature type="region of interest" description="Required for dimer formation and molybdate binding" evidence="6">
    <location>
        <begin position="138"/>
        <end position="146"/>
    </location>
</feature>
<evidence type="ECO:0000259" key="7">
    <source>
        <dbReference type="PROSITE" id="PS51866"/>
    </source>
</evidence>
<reference evidence="8 9" key="1">
    <citation type="submission" date="2018-05" db="EMBL/GenBank/DDBJ databases">
        <title>Reference genomes for bee gut microbiota database.</title>
        <authorList>
            <person name="Ellegaard K.M."/>
        </authorList>
    </citation>
    <scope>NUCLEOTIDE SEQUENCE [LARGE SCALE GENOMIC DNA]</scope>
    <source>
        <strain evidence="8 9">ESL0172</strain>
    </source>
</reference>
<name>A0A2V4DRA8_9GAMM</name>
<dbReference type="InterPro" id="IPR036390">
    <property type="entry name" value="WH_DNA-bd_sf"/>
</dbReference>
<keyword evidence="4" id="KW-0677">Repeat</keyword>
<dbReference type="InterPro" id="IPR004606">
    <property type="entry name" value="Mop_domain"/>
</dbReference>
<comment type="caution">
    <text evidence="8">The sequence shown here is derived from an EMBL/GenBank/DDBJ whole genome shotgun (WGS) entry which is preliminary data.</text>
</comment>
<dbReference type="Gene3D" id="2.40.50.100">
    <property type="match status" value="1"/>
</dbReference>
<evidence type="ECO:0000313" key="9">
    <source>
        <dbReference type="Proteomes" id="UP000247673"/>
    </source>
</evidence>
<organism evidence="8 9">
    <name type="scientific">Gilliamella apis</name>
    <dbReference type="NCBI Taxonomy" id="1970738"/>
    <lineage>
        <taxon>Bacteria</taxon>
        <taxon>Pseudomonadati</taxon>
        <taxon>Pseudomonadota</taxon>
        <taxon>Gammaproteobacteria</taxon>
        <taxon>Orbales</taxon>
        <taxon>Orbaceae</taxon>
        <taxon>Gilliamella</taxon>
    </lineage>
</organism>
<dbReference type="PANTHER" id="PTHR30432:SF1">
    <property type="entry name" value="DNA-BINDING TRANSCRIPTIONAL DUAL REGULATOR MODE"/>
    <property type="match status" value="1"/>
</dbReference>
<evidence type="ECO:0000256" key="4">
    <source>
        <dbReference type="ARBA" id="ARBA00022737"/>
    </source>
</evidence>
<proteinExistence type="inferred from homology"/>
<keyword evidence="2 5" id="KW-0813">Transport</keyword>
<dbReference type="InterPro" id="IPR051815">
    <property type="entry name" value="Molybdate_resp_trans_reg"/>
</dbReference>
<dbReference type="PROSITE" id="PS51866">
    <property type="entry name" value="MOP"/>
    <property type="match status" value="1"/>
</dbReference>
<dbReference type="InterPro" id="IPR036388">
    <property type="entry name" value="WH-like_DNA-bd_sf"/>
</dbReference>
<dbReference type="OrthoDB" id="9800709at2"/>
<dbReference type="PANTHER" id="PTHR30432">
    <property type="entry name" value="TRANSCRIPTIONAL REGULATOR MODE"/>
    <property type="match status" value="1"/>
</dbReference>
<keyword evidence="9" id="KW-1185">Reference proteome</keyword>
<dbReference type="PIRSF" id="PIRSF005763">
    <property type="entry name" value="Txn_reg_ModE"/>
    <property type="match status" value="1"/>
</dbReference>
<protein>
    <submittedName>
        <fullName evidence="8">Molybdenum-dependent transcriptional regulator</fullName>
    </submittedName>
</protein>
<dbReference type="Pfam" id="PF03459">
    <property type="entry name" value="TOBE"/>
    <property type="match status" value="1"/>
</dbReference>
<dbReference type="Proteomes" id="UP000247673">
    <property type="component" value="Unassembled WGS sequence"/>
</dbReference>
<dbReference type="SUPFAM" id="SSF50331">
    <property type="entry name" value="MOP-like"/>
    <property type="match status" value="2"/>
</dbReference>
<dbReference type="EMBL" id="QGLO01000004">
    <property type="protein sequence ID" value="PXY91554.1"/>
    <property type="molecule type" value="Genomic_DNA"/>
</dbReference>
<evidence type="ECO:0000256" key="1">
    <source>
        <dbReference type="ARBA" id="ARBA00008110"/>
    </source>
</evidence>
<evidence type="ECO:0000256" key="6">
    <source>
        <dbReference type="PIRSR" id="PIRSR005763-1"/>
    </source>
</evidence>
<dbReference type="GO" id="GO:0015689">
    <property type="term" value="P:molybdate ion transport"/>
    <property type="evidence" value="ECO:0007669"/>
    <property type="project" value="UniProtKB-UniRule"/>
</dbReference>
<dbReference type="NCBIfam" id="TIGR00638">
    <property type="entry name" value="Mop"/>
    <property type="match status" value="1"/>
</dbReference>
<dbReference type="SUPFAM" id="SSF46785">
    <property type="entry name" value="Winged helix' DNA-binding domain"/>
    <property type="match status" value="1"/>
</dbReference>
<gene>
    <name evidence="8" type="ORF">DKK78_04310</name>
</gene>
<dbReference type="AlphaFoldDB" id="A0A2V4DRA8"/>
<evidence type="ECO:0000313" key="8">
    <source>
        <dbReference type="EMBL" id="PXY91554.1"/>
    </source>
</evidence>